<accession>A0A1C9ZPM2</accession>
<proteinExistence type="evidence at transcript level"/>
<evidence type="ECO:0000256" key="7">
    <source>
        <dbReference type="SAM" id="MobiDB-lite"/>
    </source>
</evidence>
<dbReference type="InterPro" id="IPR000719">
    <property type="entry name" value="Prot_kinase_dom"/>
</dbReference>
<dbReference type="PANTHER" id="PTHR44329">
    <property type="entry name" value="SERINE/THREONINE-PROTEIN KINASE TNNI3K-RELATED"/>
    <property type="match status" value="1"/>
</dbReference>
<keyword evidence="2 5" id="KW-0547">Nucleotide-binding</keyword>
<dbReference type="EMBL" id="LC088555">
    <property type="protein sequence ID" value="BAV58243.1"/>
    <property type="molecule type" value="mRNA"/>
</dbReference>
<keyword evidence="4 5" id="KW-0067">ATP-binding</keyword>
<dbReference type="InterPro" id="IPR008271">
    <property type="entry name" value="Ser/Thr_kinase_AS"/>
</dbReference>
<dbReference type="Pfam" id="PF00069">
    <property type="entry name" value="Pkinase"/>
    <property type="match status" value="1"/>
</dbReference>
<keyword evidence="1" id="KW-0808">Transferase</keyword>
<reference evidence="10" key="1">
    <citation type="submission" date="2015-10" db="EMBL/GenBank/DDBJ databases">
        <title>Evolution of the mating-type locus in an isomorphic haploid-diploid life cycle and isogamy.</title>
        <authorList>
            <person name="Yamazaki T."/>
            <person name="Suzuki R."/>
            <person name="Ichihara K."/>
            <person name="Toyoda A."/>
            <person name="Kuwano K."/>
            <person name="Kawano S."/>
        </authorList>
    </citation>
    <scope>NUCLEOTIDE SEQUENCE</scope>
    <source>
        <strain evidence="10">MGEC-2</strain>
    </source>
</reference>
<dbReference type="PROSITE" id="PS00108">
    <property type="entry name" value="PROTEIN_KINASE_ST"/>
    <property type="match status" value="1"/>
</dbReference>
<evidence type="ECO:0000313" key="10">
    <source>
        <dbReference type="EMBL" id="BAV58243.1"/>
    </source>
</evidence>
<evidence type="ECO:0000256" key="4">
    <source>
        <dbReference type="ARBA" id="ARBA00022840"/>
    </source>
</evidence>
<dbReference type="InterPro" id="IPR051681">
    <property type="entry name" value="Ser/Thr_Kinases-Pseudokinases"/>
</dbReference>
<dbReference type="InterPro" id="IPR011009">
    <property type="entry name" value="Kinase-like_dom_sf"/>
</dbReference>
<dbReference type="PROSITE" id="PS00107">
    <property type="entry name" value="PROTEIN_KINASE_ATP"/>
    <property type="match status" value="1"/>
</dbReference>
<dbReference type="GO" id="GO:0004674">
    <property type="term" value="F:protein serine/threonine kinase activity"/>
    <property type="evidence" value="ECO:0007669"/>
    <property type="project" value="TreeGrafter"/>
</dbReference>
<sequence length="904" mass="98800">MRTGVPGYIGIMLLRVALLFTLARLMCVKGRTFAPESVPAGSRRLLQEEVATGIRVADFSNLPANISAEVAVFIPEDQLVGTINISSSTSEQVSYGTYYLGPDQVRQLNDTISQEMPLVPPSQTKVTPLIEFPGVALRGESVLDTLSTKQPKRIPTVFSPFHAGWTFRVAPRDAPPGVTLNFSNMTLLLANVTYDGIYDSGFMDFFDLGRSGRFCFTNSMLVLKSCVGYNPSVYHMWCCTKRQCNILYTQQAIEDLGYDTIDNLEFITCHALEPSEDAGADGGGAAAGVSRDVTVPLIASSVALVTLLSLALFVLWRHRRFQRLNRHKEEEMQMQIGNYEQELEHHRERSKNEQAELQKVKMQYKMLEMDLLANTAGSGDKPPSGVADPPSRNPPQPLTVLDADETQQNAKSIQKQLRSVLHAADERTPVSVQAEIGRGAFGVVYRGVWKNIQVAIKTVLFQASGDIQSDPVLREAMLALRIAHPNLVATYRANVRMLEDVSVPTGTATSAGGGGGGGGALQFTGEFTPSYQLFLLQEYCDSGTLYDWLSRERMHPGNVPDQAVIVRCALDIARGVQHLHHSEIIHGDLKPQNIMLTTVPEAVRSQSDTPSPPSFPYIAKLTDFGLSFQMDRNKSHMSNMRIGTPFYFAPEVQGKGYLSKASDMYSFGVLLWEMFHGMPPYAADNGHLVNNNSFPRFDLRHREDAPFSYVVVSLACLSDNYEKRPNIDDVVTVLEDLNECLNGTPDGSQLMRNASLRRVTKGSYKAGFAAPASLVKQVSAAPPVTQRTSTVRTGKGAKPDVNVSQTILSMLSRSGLHRDTDLRKRLDVTDAAELEKLAGATGPAGGGGRAPERCLKDVHGKHGAASVHVNQQWMFDVLPPSSFADGTGRAGGAVAGAPRKPQVQ</sequence>
<dbReference type="InterPro" id="IPR017441">
    <property type="entry name" value="Protein_kinase_ATP_BS"/>
</dbReference>
<evidence type="ECO:0000256" key="8">
    <source>
        <dbReference type="SAM" id="Phobius"/>
    </source>
</evidence>
<dbReference type="Gene3D" id="1.10.510.10">
    <property type="entry name" value="Transferase(Phosphotransferase) domain 1"/>
    <property type="match status" value="1"/>
</dbReference>
<dbReference type="GO" id="GO:0005524">
    <property type="term" value="F:ATP binding"/>
    <property type="evidence" value="ECO:0007669"/>
    <property type="project" value="UniProtKB-UniRule"/>
</dbReference>
<gene>
    <name evidence="10" type="primary">MAPKKK1m</name>
</gene>
<protein>
    <recommendedName>
        <fullName evidence="9">Protein kinase domain-containing protein</fullName>
    </recommendedName>
</protein>
<feature type="binding site" evidence="5">
    <location>
        <position position="457"/>
    </location>
    <ligand>
        <name>ATP</name>
        <dbReference type="ChEBI" id="CHEBI:30616"/>
    </ligand>
</feature>
<feature type="transmembrane region" description="Helical" evidence="8">
    <location>
        <begin position="297"/>
        <end position="316"/>
    </location>
</feature>
<evidence type="ECO:0000256" key="2">
    <source>
        <dbReference type="ARBA" id="ARBA00022741"/>
    </source>
</evidence>
<evidence type="ECO:0000256" key="3">
    <source>
        <dbReference type="ARBA" id="ARBA00022777"/>
    </source>
</evidence>
<keyword evidence="8" id="KW-1133">Transmembrane helix</keyword>
<dbReference type="SMART" id="SM00220">
    <property type="entry name" value="S_TKc"/>
    <property type="match status" value="1"/>
</dbReference>
<dbReference type="AlphaFoldDB" id="A0A1C9ZPM2"/>
<dbReference type="SUPFAM" id="SSF56112">
    <property type="entry name" value="Protein kinase-like (PK-like)"/>
    <property type="match status" value="1"/>
</dbReference>
<name>A0A1C9ZPM2_9CHLO</name>
<feature type="coiled-coil region" evidence="6">
    <location>
        <begin position="329"/>
        <end position="370"/>
    </location>
</feature>
<feature type="region of interest" description="Disordered" evidence="7">
    <location>
        <begin position="885"/>
        <end position="904"/>
    </location>
</feature>
<evidence type="ECO:0000256" key="1">
    <source>
        <dbReference type="ARBA" id="ARBA00022679"/>
    </source>
</evidence>
<feature type="domain" description="Protein kinase" evidence="9">
    <location>
        <begin position="430"/>
        <end position="741"/>
    </location>
</feature>
<evidence type="ECO:0000259" key="9">
    <source>
        <dbReference type="PROSITE" id="PS50011"/>
    </source>
</evidence>
<keyword evidence="6" id="KW-0175">Coiled coil</keyword>
<dbReference type="Gene3D" id="3.30.200.20">
    <property type="entry name" value="Phosphorylase Kinase, domain 1"/>
    <property type="match status" value="1"/>
</dbReference>
<organism evidence="10">
    <name type="scientific">Ulva partita</name>
    <dbReference type="NCBI Taxonomy" id="1605170"/>
    <lineage>
        <taxon>Eukaryota</taxon>
        <taxon>Viridiplantae</taxon>
        <taxon>Chlorophyta</taxon>
        <taxon>core chlorophytes</taxon>
        <taxon>Ulvophyceae</taxon>
        <taxon>OUU clade</taxon>
        <taxon>Ulvales</taxon>
        <taxon>Ulvaceae</taxon>
        <taxon>Ulva</taxon>
    </lineage>
</organism>
<evidence type="ECO:0000256" key="5">
    <source>
        <dbReference type="PROSITE-ProRule" id="PRU10141"/>
    </source>
</evidence>
<keyword evidence="8" id="KW-0472">Membrane</keyword>
<feature type="region of interest" description="Disordered" evidence="7">
    <location>
        <begin position="374"/>
        <end position="399"/>
    </location>
</feature>
<keyword evidence="3" id="KW-0418">Kinase</keyword>
<dbReference type="PROSITE" id="PS50011">
    <property type="entry name" value="PROTEIN_KINASE_DOM"/>
    <property type="match status" value="1"/>
</dbReference>
<evidence type="ECO:0000256" key="6">
    <source>
        <dbReference type="SAM" id="Coils"/>
    </source>
</evidence>
<keyword evidence="8" id="KW-0812">Transmembrane</keyword>
<feature type="transmembrane region" description="Helical" evidence="8">
    <location>
        <begin position="7"/>
        <end position="26"/>
    </location>
</feature>